<feature type="active site" evidence="1">
    <location>
        <position position="188"/>
    </location>
</feature>
<keyword evidence="2" id="KW-1133">Transmembrane helix</keyword>
<keyword evidence="1" id="KW-0862">Zinc</keyword>
<proteinExistence type="predicted"/>
<comment type="caution">
    <text evidence="1">Lacks conserved residue(s) required for the propagation of feature annotation.</text>
</comment>
<gene>
    <name evidence="5" type="ORF">A3Q56_04814</name>
</gene>
<feature type="binding site" evidence="1">
    <location>
        <position position="197"/>
    </location>
    <ligand>
        <name>Zn(2+)</name>
        <dbReference type="ChEBI" id="CHEBI:29105"/>
        <note>catalytic</note>
    </ligand>
</feature>
<reference evidence="5 6" key="1">
    <citation type="submission" date="2016-04" db="EMBL/GenBank/DDBJ databases">
        <title>The genome of Intoshia linei affirms orthonectids as highly simplified spiralians.</title>
        <authorList>
            <person name="Mikhailov K.V."/>
            <person name="Slusarev G.S."/>
            <person name="Nikitin M.A."/>
            <person name="Logacheva M.D."/>
            <person name="Penin A."/>
            <person name="Aleoshin V."/>
            <person name="Panchin Y.V."/>
        </authorList>
    </citation>
    <scope>NUCLEOTIDE SEQUENCE [LARGE SCALE GENOMIC DNA]</scope>
    <source>
        <strain evidence="5">Intl2013</strain>
        <tissue evidence="5">Whole animal</tissue>
    </source>
</reference>
<name>A0A177AZI9_9BILA</name>
<dbReference type="EMBL" id="LWCA01000655">
    <property type="protein sequence ID" value="OAF67457.1"/>
    <property type="molecule type" value="Genomic_DNA"/>
</dbReference>
<dbReference type="GO" id="GO:0004222">
    <property type="term" value="F:metalloendopeptidase activity"/>
    <property type="evidence" value="ECO:0007669"/>
    <property type="project" value="InterPro"/>
</dbReference>
<dbReference type="Pfam" id="PF13688">
    <property type="entry name" value="Reprolysin_5"/>
    <property type="match status" value="1"/>
</dbReference>
<dbReference type="Gene3D" id="4.10.70.10">
    <property type="entry name" value="Disintegrin domain"/>
    <property type="match status" value="1"/>
</dbReference>
<evidence type="ECO:0000259" key="4">
    <source>
        <dbReference type="PROSITE" id="PS50215"/>
    </source>
</evidence>
<dbReference type="PANTHER" id="PTHR45702">
    <property type="entry name" value="ADAM10/ADAM17 METALLOPEPTIDASE FAMILY MEMBER"/>
    <property type="match status" value="1"/>
</dbReference>
<feature type="domain" description="Peptidase M12B" evidence="4">
    <location>
        <begin position="118"/>
        <end position="252"/>
    </location>
</feature>
<dbReference type="AlphaFoldDB" id="A0A177AZI9"/>
<dbReference type="SUPFAM" id="SSF55486">
    <property type="entry name" value="Metalloproteases ('zincins'), catalytic domain"/>
    <property type="match status" value="1"/>
</dbReference>
<evidence type="ECO:0008006" key="7">
    <source>
        <dbReference type="Google" id="ProtNLM"/>
    </source>
</evidence>
<sequence length="568" mass="65153">MIIMNKHKRHGFERDSMTSKVSERIVYMVNNEIQNRHAAISVFVRKLERRINDILENKENRVPNKNNEELYTRLKIVVRKLTIMDEIRCNSKNSMQNKESLICSPNVDSKSLLKAFSILDHSQYCLTYLFTHRLFEENILGLAFRSAENTLGGICHSYKSFKSKSLNIGLITTMDADLEKISTIFLHEILHSFGAPHDEEICFGNFHMGNYVMYPSISNYIKHNNQIMSICTKKEVATMLHKFNRGSCLLRSVKVQICGNGQLEGTEECDCGGLKGCKLTENICCNPTRCKFYEGKSCDPAHSVCCNNDCSPKTHRDSDNICLDASECSYASRCSPQGHCVKQQKKKNFSICGKNKNKFCHDGMCTLNICDILGKTSCHTKIHETACYISCQDVGIKNAPCKSYKNATLDVLEKIRKIIGVPTFTTNFLKERHSDCIFISGSLGYCDFKYICRVYNPISALDYVNKKSLNKFKKSLFQYYRKYWWAFVLGIFGFSICMLLFIQIFAKYTPSNNPNAVPALTVKGTVNRIGTSIRRRKTIIRRSVQRTGMTIRNTIQNRRFFQYYNEPT</sequence>
<feature type="transmembrane region" description="Helical" evidence="2">
    <location>
        <begin position="483"/>
        <end position="506"/>
    </location>
</feature>
<organism evidence="5 6">
    <name type="scientific">Intoshia linei</name>
    <dbReference type="NCBI Taxonomy" id="1819745"/>
    <lineage>
        <taxon>Eukaryota</taxon>
        <taxon>Metazoa</taxon>
        <taxon>Spiralia</taxon>
        <taxon>Lophotrochozoa</taxon>
        <taxon>Mesozoa</taxon>
        <taxon>Orthonectida</taxon>
        <taxon>Rhopaluridae</taxon>
        <taxon>Intoshia</taxon>
    </lineage>
</organism>
<dbReference type="SMART" id="SM00050">
    <property type="entry name" value="DISIN"/>
    <property type="match status" value="1"/>
</dbReference>
<dbReference type="InterPro" id="IPR051489">
    <property type="entry name" value="ADAM_Metalloproteinase"/>
</dbReference>
<keyword evidence="1" id="KW-0479">Metal-binding</keyword>
<keyword evidence="2" id="KW-0472">Membrane</keyword>
<dbReference type="GO" id="GO:0046872">
    <property type="term" value="F:metal ion binding"/>
    <property type="evidence" value="ECO:0007669"/>
    <property type="project" value="UniProtKB-KW"/>
</dbReference>
<dbReference type="Proteomes" id="UP000078046">
    <property type="component" value="Unassembled WGS sequence"/>
</dbReference>
<keyword evidence="2" id="KW-0812">Transmembrane</keyword>
<evidence type="ECO:0000313" key="5">
    <source>
        <dbReference type="EMBL" id="OAF67457.1"/>
    </source>
</evidence>
<dbReference type="InterPro" id="IPR001762">
    <property type="entry name" value="Disintegrin_dom"/>
</dbReference>
<keyword evidence="6" id="KW-1185">Reference proteome</keyword>
<evidence type="ECO:0000256" key="2">
    <source>
        <dbReference type="SAM" id="Phobius"/>
    </source>
</evidence>
<dbReference type="PROSITE" id="PS50215">
    <property type="entry name" value="ADAM_MEPRO"/>
    <property type="match status" value="1"/>
</dbReference>
<accession>A0A177AZI9</accession>
<dbReference type="InterPro" id="IPR001590">
    <property type="entry name" value="Peptidase_M12B"/>
</dbReference>
<evidence type="ECO:0000259" key="3">
    <source>
        <dbReference type="PROSITE" id="PS50214"/>
    </source>
</evidence>
<dbReference type="OrthoDB" id="2149267at2759"/>
<dbReference type="Gene3D" id="3.40.390.10">
    <property type="entry name" value="Collagenase (Catalytic Domain)"/>
    <property type="match status" value="1"/>
</dbReference>
<dbReference type="PANTHER" id="PTHR45702:SF2">
    <property type="entry name" value="KUZBANIAN, ISOFORM A"/>
    <property type="match status" value="1"/>
</dbReference>
<evidence type="ECO:0000256" key="1">
    <source>
        <dbReference type="PROSITE-ProRule" id="PRU00276"/>
    </source>
</evidence>
<feature type="binding site" evidence="1">
    <location>
        <position position="191"/>
    </location>
    <ligand>
        <name>Zn(2+)</name>
        <dbReference type="ChEBI" id="CHEBI:29105"/>
        <note>catalytic</note>
    </ligand>
</feature>
<dbReference type="InterPro" id="IPR024079">
    <property type="entry name" value="MetalloPept_cat_dom_sf"/>
</dbReference>
<protein>
    <recommendedName>
        <fullName evidence="7">Disintegrin and metalloproteinase domain-containing protein 10</fullName>
    </recommendedName>
</protein>
<feature type="domain" description="Disintegrin" evidence="3">
    <location>
        <begin position="255"/>
        <end position="335"/>
    </location>
</feature>
<feature type="binding site" evidence="1">
    <location>
        <position position="187"/>
    </location>
    <ligand>
        <name>Zn(2+)</name>
        <dbReference type="ChEBI" id="CHEBI:29105"/>
        <note>catalytic</note>
    </ligand>
</feature>
<dbReference type="GO" id="GO:0005886">
    <property type="term" value="C:plasma membrane"/>
    <property type="evidence" value="ECO:0007669"/>
    <property type="project" value="TreeGrafter"/>
</dbReference>
<dbReference type="GO" id="GO:0006509">
    <property type="term" value="P:membrane protein ectodomain proteolysis"/>
    <property type="evidence" value="ECO:0007669"/>
    <property type="project" value="TreeGrafter"/>
</dbReference>
<comment type="caution">
    <text evidence="5">The sequence shown here is derived from an EMBL/GenBank/DDBJ whole genome shotgun (WGS) entry which is preliminary data.</text>
</comment>
<evidence type="ECO:0000313" key="6">
    <source>
        <dbReference type="Proteomes" id="UP000078046"/>
    </source>
</evidence>
<dbReference type="PROSITE" id="PS50214">
    <property type="entry name" value="DISINTEGRIN_2"/>
    <property type="match status" value="1"/>
</dbReference>
<dbReference type="InterPro" id="IPR036436">
    <property type="entry name" value="Disintegrin_dom_sf"/>
</dbReference>
<dbReference type="GO" id="GO:0007219">
    <property type="term" value="P:Notch signaling pathway"/>
    <property type="evidence" value="ECO:0007669"/>
    <property type="project" value="TreeGrafter"/>
</dbReference>